<dbReference type="AlphaFoldDB" id="A0A272EYE4"/>
<evidence type="ECO:0000313" key="2">
    <source>
        <dbReference type="EMBL" id="KAF7600617.1"/>
    </source>
</evidence>
<keyword evidence="3" id="KW-0378">Hydrolase</keyword>
<dbReference type="OrthoDB" id="2043985at2"/>
<evidence type="ECO:0000256" key="1">
    <source>
        <dbReference type="SAM" id="MobiDB-lite"/>
    </source>
</evidence>
<organism evidence="3 4">
    <name type="scientific">Candidatus Dactylopiibacterium carminicum</name>
    <dbReference type="NCBI Taxonomy" id="857335"/>
    <lineage>
        <taxon>Bacteria</taxon>
        <taxon>Pseudomonadati</taxon>
        <taxon>Pseudomonadota</taxon>
        <taxon>Betaproteobacteria</taxon>
        <taxon>Rhodocyclales</taxon>
        <taxon>Rhodocyclaceae</taxon>
        <taxon>Candidatus Dactylopiibacterium</taxon>
    </lineage>
</organism>
<keyword evidence="3" id="KW-0645">Protease</keyword>
<keyword evidence="5" id="KW-1185">Reference proteome</keyword>
<dbReference type="RefSeq" id="WP_095523185.1">
    <property type="nucleotide sequence ID" value="NZ_MDUX01000003.1"/>
</dbReference>
<name>A0A272EYE4_9RHOO</name>
<comment type="caution">
    <text evidence="3">The sequence shown here is derived from an EMBL/GenBank/DDBJ whole genome shotgun (WGS) entry which is preliminary data.</text>
</comment>
<feature type="region of interest" description="Disordered" evidence="1">
    <location>
        <begin position="347"/>
        <end position="372"/>
    </location>
</feature>
<evidence type="ECO:0000313" key="3">
    <source>
        <dbReference type="EMBL" id="PAS95147.1"/>
    </source>
</evidence>
<reference evidence="3 4" key="2">
    <citation type="submission" date="2017-07" db="EMBL/GenBank/DDBJ databases">
        <title>Candidatus Dactylopiibacterium carminicum, a nitrogen-fixing symbiont of the cochineal insect Dactylopius coccus and Dactylopius opuntiae (Hemiptera: Coccoidea: Dactylopiidae).</title>
        <authorList>
            <person name="Vera A."/>
        </authorList>
    </citation>
    <scope>NUCLEOTIDE SEQUENCE [LARGE SCALE GENOMIC DNA]</scope>
    <source>
        <strain evidence="3 4">NFDCM</strain>
    </source>
</reference>
<dbReference type="PIRSF" id="PIRSF016624">
    <property type="entry name" value="Mu_prophg_I"/>
    <property type="match status" value="1"/>
</dbReference>
<accession>A0A272EYE4</accession>
<dbReference type="Proteomes" id="UP000216107">
    <property type="component" value="Unassembled WGS sequence"/>
</dbReference>
<dbReference type="Proteomes" id="UP000623509">
    <property type="component" value="Unassembled WGS sequence"/>
</dbReference>
<dbReference type="Pfam" id="PF10123">
    <property type="entry name" value="Mu-like_Pro"/>
    <property type="match status" value="1"/>
</dbReference>
<dbReference type="InterPro" id="IPR012106">
    <property type="entry name" value="Phage_Mu_Gp1"/>
</dbReference>
<protein>
    <submittedName>
        <fullName evidence="3">Protease (I) and scaffold (Z) protein</fullName>
    </submittedName>
</protein>
<dbReference type="EMBL" id="NMRN01000002">
    <property type="protein sequence ID" value="PAS95147.1"/>
    <property type="molecule type" value="Genomic_DNA"/>
</dbReference>
<evidence type="ECO:0000313" key="4">
    <source>
        <dbReference type="Proteomes" id="UP000216107"/>
    </source>
</evidence>
<reference evidence="2 5" key="1">
    <citation type="submission" date="2016-08" db="EMBL/GenBank/DDBJ databases">
        <title>Candidatus Dactylopiibacterium carminicum genome sequence.</title>
        <authorList>
            <person name="Ramirez-Puebla S.T."/>
            <person name="Ormeno-Orrillo E."/>
            <person name="Vera-Ponce De Leon A."/>
            <person name="Luis L."/>
            <person name="Sanchez-Flores A."/>
            <person name="Monica R."/>
            <person name="Martinez-Romero E."/>
        </authorList>
    </citation>
    <scope>NUCLEOTIDE SEQUENCE [LARGE SCALE GENOMIC DNA]</scope>
    <source>
        <strain evidence="2">END1</strain>
    </source>
</reference>
<dbReference type="GO" id="GO:0006508">
    <property type="term" value="P:proteolysis"/>
    <property type="evidence" value="ECO:0007669"/>
    <property type="project" value="UniProtKB-KW"/>
</dbReference>
<proteinExistence type="predicted"/>
<dbReference type="GO" id="GO:0008233">
    <property type="term" value="F:peptidase activity"/>
    <property type="evidence" value="ECO:0007669"/>
    <property type="project" value="UniProtKB-KW"/>
</dbReference>
<evidence type="ECO:0000313" key="5">
    <source>
        <dbReference type="Proteomes" id="UP000623509"/>
    </source>
</evidence>
<gene>
    <name evidence="2" type="ORF">BGI27_01670</name>
    <name evidence="3" type="ORF">CGU29_01495</name>
</gene>
<sequence length="387" mass="40442">MPAPLATSLATKPRLNASGLVVLSFDVAAATSAAGAARAPLCQLTPDGVFRSKDGRPEKLKGWRMNPQVAERVLATLKSRTNPIVVDYEHQTLLAEQNGQPAPAAGWIDPASVQYTPGEGLFAPIQWTDRARAWIECNEYRYLSPVLLTDEDTGDVLELLHVALVNDAAVDGMDRVVALRARFAPPSNASGGALASAPHVEDVEVNELLKKLVAALGLPADTTEQGAHDAVVALKARADLVQEVRSALGVAEGANVSDAVVALKAKAASTAPDLSGFVPKAMYEELRGQVVALKAHGDTAEIDRLIDEGLADGRIAGKATADYLRQGGLVALKAHLADAPGIAALKATQTQGRKPDGQGGGDELSEAERRVLANTGVSADQFKAAAR</sequence>
<dbReference type="EMBL" id="MDUX01000003">
    <property type="protein sequence ID" value="KAF7600617.1"/>
    <property type="molecule type" value="Genomic_DNA"/>
</dbReference>